<protein>
    <recommendedName>
        <fullName evidence="4">Secreted protein</fullName>
    </recommendedName>
</protein>
<name>A0AAW0XG84_CHEQU</name>
<accession>A0AAW0XG84</accession>
<comment type="caution">
    <text evidence="2">The sequence shown here is derived from an EMBL/GenBank/DDBJ whole genome shotgun (WGS) entry which is preliminary data.</text>
</comment>
<dbReference type="EMBL" id="JARKIK010000025">
    <property type="protein sequence ID" value="KAK8743343.1"/>
    <property type="molecule type" value="Genomic_DNA"/>
</dbReference>
<gene>
    <name evidence="2" type="ORF">OTU49_001384</name>
</gene>
<proteinExistence type="predicted"/>
<reference evidence="2 3" key="1">
    <citation type="journal article" date="2024" name="BMC Genomics">
        <title>Genome assembly of redclaw crayfish (Cherax quadricarinatus) provides insights into its immune adaptation and hypoxia tolerance.</title>
        <authorList>
            <person name="Liu Z."/>
            <person name="Zheng J."/>
            <person name="Li H."/>
            <person name="Fang K."/>
            <person name="Wang S."/>
            <person name="He J."/>
            <person name="Zhou D."/>
            <person name="Weng S."/>
            <person name="Chi M."/>
            <person name="Gu Z."/>
            <person name="He J."/>
            <person name="Li F."/>
            <person name="Wang M."/>
        </authorList>
    </citation>
    <scope>NUCLEOTIDE SEQUENCE [LARGE SCALE GENOMIC DNA]</scope>
    <source>
        <strain evidence="2">ZL_2023a</strain>
    </source>
</reference>
<sequence>MFSLGLPTTTIVITITTIAATTTTTSSIRTITVGATTLTPCTFPFFSPPCYLSPSASGIPSSHPVPTPIATAHIFSTFLAAELRRLCLLTALSVGCQTS</sequence>
<dbReference type="EMBL" id="JARKIK010000025">
    <property type="protein sequence ID" value="KAK8743342.1"/>
    <property type="molecule type" value="Genomic_DNA"/>
</dbReference>
<organism evidence="2 3">
    <name type="scientific">Cherax quadricarinatus</name>
    <name type="common">Australian red claw crayfish</name>
    <dbReference type="NCBI Taxonomy" id="27406"/>
    <lineage>
        <taxon>Eukaryota</taxon>
        <taxon>Metazoa</taxon>
        <taxon>Ecdysozoa</taxon>
        <taxon>Arthropoda</taxon>
        <taxon>Crustacea</taxon>
        <taxon>Multicrustacea</taxon>
        <taxon>Malacostraca</taxon>
        <taxon>Eumalacostraca</taxon>
        <taxon>Eucarida</taxon>
        <taxon>Decapoda</taxon>
        <taxon>Pleocyemata</taxon>
        <taxon>Astacidea</taxon>
        <taxon>Parastacoidea</taxon>
        <taxon>Parastacidae</taxon>
        <taxon>Cherax</taxon>
    </lineage>
</organism>
<evidence type="ECO:0000313" key="2">
    <source>
        <dbReference type="EMBL" id="KAK8743342.1"/>
    </source>
</evidence>
<evidence type="ECO:0000256" key="1">
    <source>
        <dbReference type="SAM" id="SignalP"/>
    </source>
</evidence>
<dbReference type="Proteomes" id="UP001445076">
    <property type="component" value="Unassembled WGS sequence"/>
</dbReference>
<keyword evidence="1" id="KW-0732">Signal</keyword>
<dbReference type="AlphaFoldDB" id="A0AAW0XG84"/>
<feature type="signal peptide" evidence="1">
    <location>
        <begin position="1"/>
        <end position="20"/>
    </location>
</feature>
<keyword evidence="3" id="KW-1185">Reference proteome</keyword>
<feature type="chain" id="PRO_5044717431" description="Secreted protein" evidence="1">
    <location>
        <begin position="21"/>
        <end position="99"/>
    </location>
</feature>
<reference evidence="2" key="2">
    <citation type="submission" date="2024-01" db="EMBL/GenBank/DDBJ databases">
        <authorList>
            <person name="He J."/>
            <person name="Wang M."/>
            <person name="Zheng J."/>
            <person name="Liu Z."/>
        </authorList>
    </citation>
    <scope>NUCLEOTIDE SEQUENCE</scope>
    <source>
        <strain evidence="2">ZL_2023a</strain>
        <tissue evidence="2">Muscle</tissue>
    </source>
</reference>
<evidence type="ECO:0000313" key="3">
    <source>
        <dbReference type="Proteomes" id="UP001445076"/>
    </source>
</evidence>
<evidence type="ECO:0008006" key="4">
    <source>
        <dbReference type="Google" id="ProtNLM"/>
    </source>
</evidence>